<dbReference type="PANTHER" id="PTHR40465">
    <property type="entry name" value="CHROMOSOME 1, WHOLE GENOME SHOTGUN SEQUENCE"/>
    <property type="match status" value="1"/>
</dbReference>
<dbReference type="Proteomes" id="UP000027222">
    <property type="component" value="Unassembled WGS sequence"/>
</dbReference>
<protein>
    <recommendedName>
        <fullName evidence="2">DUF6534 domain-containing protein</fullName>
    </recommendedName>
</protein>
<evidence type="ECO:0000313" key="3">
    <source>
        <dbReference type="EMBL" id="KDR65336.1"/>
    </source>
</evidence>
<evidence type="ECO:0000313" key="4">
    <source>
        <dbReference type="Proteomes" id="UP000027222"/>
    </source>
</evidence>
<dbReference type="AlphaFoldDB" id="A0A067S3F5"/>
<reference evidence="4" key="1">
    <citation type="journal article" date="2014" name="Proc. Natl. Acad. Sci. U.S.A.">
        <title>Extensive sampling of basidiomycete genomes demonstrates inadequacy of the white-rot/brown-rot paradigm for wood decay fungi.</title>
        <authorList>
            <person name="Riley R."/>
            <person name="Salamov A.A."/>
            <person name="Brown D.W."/>
            <person name="Nagy L.G."/>
            <person name="Floudas D."/>
            <person name="Held B.W."/>
            <person name="Levasseur A."/>
            <person name="Lombard V."/>
            <person name="Morin E."/>
            <person name="Otillar R."/>
            <person name="Lindquist E.A."/>
            <person name="Sun H."/>
            <person name="LaButti K.M."/>
            <person name="Schmutz J."/>
            <person name="Jabbour D."/>
            <person name="Luo H."/>
            <person name="Baker S.E."/>
            <person name="Pisabarro A.G."/>
            <person name="Walton J.D."/>
            <person name="Blanchette R.A."/>
            <person name="Henrissat B."/>
            <person name="Martin F."/>
            <person name="Cullen D."/>
            <person name="Hibbett D.S."/>
            <person name="Grigoriev I.V."/>
        </authorList>
    </citation>
    <scope>NUCLEOTIDE SEQUENCE [LARGE SCALE GENOMIC DNA]</scope>
    <source>
        <strain evidence="4">CBS 339.88</strain>
    </source>
</reference>
<evidence type="ECO:0000256" key="1">
    <source>
        <dbReference type="SAM" id="Phobius"/>
    </source>
</evidence>
<proteinExistence type="predicted"/>
<feature type="transmembrane region" description="Helical" evidence="1">
    <location>
        <begin position="221"/>
        <end position="241"/>
    </location>
</feature>
<keyword evidence="4" id="KW-1185">Reference proteome</keyword>
<evidence type="ECO:0000259" key="2">
    <source>
        <dbReference type="Pfam" id="PF20152"/>
    </source>
</evidence>
<organism evidence="3 4">
    <name type="scientific">Galerina marginata (strain CBS 339.88)</name>
    <dbReference type="NCBI Taxonomy" id="685588"/>
    <lineage>
        <taxon>Eukaryota</taxon>
        <taxon>Fungi</taxon>
        <taxon>Dikarya</taxon>
        <taxon>Basidiomycota</taxon>
        <taxon>Agaricomycotina</taxon>
        <taxon>Agaricomycetes</taxon>
        <taxon>Agaricomycetidae</taxon>
        <taxon>Agaricales</taxon>
        <taxon>Agaricineae</taxon>
        <taxon>Strophariaceae</taxon>
        <taxon>Galerina</taxon>
    </lineage>
</organism>
<keyword evidence="1" id="KW-0812">Transmembrane</keyword>
<feature type="domain" description="DUF6534" evidence="2">
    <location>
        <begin position="159"/>
        <end position="245"/>
    </location>
</feature>
<dbReference type="InterPro" id="IPR045339">
    <property type="entry name" value="DUF6534"/>
</dbReference>
<dbReference type="HOGENOM" id="CLU_046025_5_4_1"/>
<keyword evidence="1" id="KW-1133">Transmembrane helix</keyword>
<dbReference type="STRING" id="685588.A0A067S3F5"/>
<sequence length="272" mass="29856">MIPKLLAGDVIGPVILGSHVAGLPAGVNVFQMAYYWFNYKDPLNIMLFVALVITSDLLNEALTLYSLYWYAVQDNLDRVNRATQVQVIVNALSVYLVHSFFSWKIWQLSGRSYFSAGIFGLLTFAELGCIIAFTQKSFATHTQLSGLQELLIIQNIITVFIDISITVGLSILYRGMLQMGTRSLDSILKRLVLLALNTGFFTSLVSTGVLLSVVLSPNTAVPLALIFCIGPVYSACLLGSLNARSWLQAGRNHSYDDNIQFAPPTHTIAVAV</sequence>
<accession>A0A067S3F5</accession>
<feature type="transmembrane region" description="Helical" evidence="1">
    <location>
        <begin position="113"/>
        <end position="133"/>
    </location>
</feature>
<feature type="transmembrane region" description="Helical" evidence="1">
    <location>
        <begin position="153"/>
        <end position="173"/>
    </location>
</feature>
<dbReference type="PANTHER" id="PTHR40465:SF1">
    <property type="entry name" value="DUF6534 DOMAIN-CONTAINING PROTEIN"/>
    <property type="match status" value="1"/>
</dbReference>
<keyword evidence="1" id="KW-0472">Membrane</keyword>
<dbReference type="Pfam" id="PF20152">
    <property type="entry name" value="DUF6534"/>
    <property type="match status" value="1"/>
</dbReference>
<gene>
    <name evidence="3" type="ORF">GALMADRAFT_260290</name>
</gene>
<feature type="transmembrane region" description="Helical" evidence="1">
    <location>
        <begin position="44"/>
        <end position="71"/>
    </location>
</feature>
<feature type="transmembrane region" description="Helical" evidence="1">
    <location>
        <begin position="14"/>
        <end position="37"/>
    </location>
</feature>
<feature type="transmembrane region" description="Helical" evidence="1">
    <location>
        <begin position="83"/>
        <end position="101"/>
    </location>
</feature>
<dbReference type="EMBL" id="KL142456">
    <property type="protein sequence ID" value="KDR65336.1"/>
    <property type="molecule type" value="Genomic_DNA"/>
</dbReference>
<feature type="transmembrane region" description="Helical" evidence="1">
    <location>
        <begin position="194"/>
        <end position="215"/>
    </location>
</feature>
<name>A0A067S3F5_GALM3</name>